<dbReference type="Gene3D" id="1.10.10.10">
    <property type="entry name" value="Winged helix-like DNA-binding domain superfamily/Winged helix DNA-binding domain"/>
    <property type="match status" value="1"/>
</dbReference>
<keyword evidence="2" id="KW-1185">Reference proteome</keyword>
<dbReference type="RefSeq" id="WP_190720334.1">
    <property type="nucleotide sequence ID" value="NZ_JACJST010000038.1"/>
</dbReference>
<dbReference type="InterPro" id="IPR036388">
    <property type="entry name" value="WH-like_DNA-bd_sf"/>
</dbReference>
<comment type="caution">
    <text evidence="1">The sequence shown here is derived from an EMBL/GenBank/DDBJ whole genome shotgun (WGS) entry which is preliminary data.</text>
</comment>
<protein>
    <recommendedName>
        <fullName evidence="3">HTH luxR-type domain-containing protein</fullName>
    </recommendedName>
</protein>
<proteinExistence type="predicted"/>
<evidence type="ECO:0000313" key="2">
    <source>
        <dbReference type="Proteomes" id="UP000640531"/>
    </source>
</evidence>
<evidence type="ECO:0000313" key="1">
    <source>
        <dbReference type="EMBL" id="MBD2571129.1"/>
    </source>
</evidence>
<organism evidence="1 2">
    <name type="scientific">Anabaena lutea FACHB-196</name>
    <dbReference type="NCBI Taxonomy" id="2692881"/>
    <lineage>
        <taxon>Bacteria</taxon>
        <taxon>Bacillati</taxon>
        <taxon>Cyanobacteriota</taxon>
        <taxon>Cyanophyceae</taxon>
        <taxon>Nostocales</taxon>
        <taxon>Nostocaceae</taxon>
        <taxon>Anabaena</taxon>
    </lineage>
</organism>
<dbReference type="Proteomes" id="UP000640531">
    <property type="component" value="Unassembled WGS sequence"/>
</dbReference>
<sequence>MNKKQFEEILEKFKKAPKKTEVLQLVLNGRTNAEIAQLKGGHKGTVRKQISNIYKDFGIESEFPGDKDQRDKLKALFCQHKPEWVSNDFSISTNEQINQLENINNNVISLVPSDGELVAEVEEDLMSLAIRILEQIGFGEIFKMNRSPNWVGYRPNNPKTADQRYQIFIKKHMWQLLFYINKNILQPYLLNFKYWVYLGDGNWDTEIAGIFLVIPSKENLFLSSLEPKYWNILEVEGKTVGDVYLNDQNNPEFYDNKTEDTTQKCLNGFNKYDLSNSDRGATRFCEVGQKKCDRQVKNRHH</sequence>
<dbReference type="InterPro" id="IPR016032">
    <property type="entry name" value="Sig_transdc_resp-reg_C-effctor"/>
</dbReference>
<dbReference type="SUPFAM" id="SSF46894">
    <property type="entry name" value="C-terminal effector domain of the bipartite response regulators"/>
    <property type="match status" value="1"/>
</dbReference>
<accession>A0ABR8FLX5</accession>
<evidence type="ECO:0008006" key="3">
    <source>
        <dbReference type="Google" id="ProtNLM"/>
    </source>
</evidence>
<gene>
    <name evidence="1" type="ORF">H6G59_25210</name>
</gene>
<reference evidence="1 2" key="1">
    <citation type="journal article" date="2020" name="ISME J.">
        <title>Comparative genomics reveals insights into cyanobacterial evolution and habitat adaptation.</title>
        <authorList>
            <person name="Chen M.Y."/>
            <person name="Teng W.K."/>
            <person name="Zhao L."/>
            <person name="Hu C.X."/>
            <person name="Zhou Y.K."/>
            <person name="Han B.P."/>
            <person name="Song L.R."/>
            <person name="Shu W.S."/>
        </authorList>
    </citation>
    <scope>NUCLEOTIDE SEQUENCE [LARGE SCALE GENOMIC DNA]</scope>
    <source>
        <strain evidence="1 2">FACHB-196</strain>
    </source>
</reference>
<dbReference type="EMBL" id="JACJST010000038">
    <property type="protein sequence ID" value="MBD2571129.1"/>
    <property type="molecule type" value="Genomic_DNA"/>
</dbReference>
<name>A0ABR8FLX5_9NOST</name>